<dbReference type="Proteomes" id="UP000321617">
    <property type="component" value="Unassembled WGS sequence"/>
</dbReference>
<dbReference type="AlphaFoldDB" id="A0A562VGL5"/>
<dbReference type="OrthoDB" id="9760324at2"/>
<dbReference type="InterPro" id="IPR050270">
    <property type="entry name" value="DegV_domain_contain"/>
</dbReference>
<dbReference type="Pfam" id="PF02645">
    <property type="entry name" value="DegV"/>
    <property type="match status" value="1"/>
</dbReference>
<dbReference type="SUPFAM" id="SSF82549">
    <property type="entry name" value="DAK1/DegV-like"/>
    <property type="match status" value="1"/>
</dbReference>
<dbReference type="Gene3D" id="3.30.1180.10">
    <property type="match status" value="1"/>
</dbReference>
<dbReference type="InterPro" id="IPR003797">
    <property type="entry name" value="DegV"/>
</dbReference>
<name>A0A562VGL5_9ACTN</name>
<dbReference type="NCBIfam" id="TIGR00762">
    <property type="entry name" value="DegV"/>
    <property type="match status" value="1"/>
</dbReference>
<keyword evidence="3" id="KW-1185">Reference proteome</keyword>
<evidence type="ECO:0000313" key="3">
    <source>
        <dbReference type="Proteomes" id="UP000321617"/>
    </source>
</evidence>
<gene>
    <name evidence="2" type="ORF">LX16_0148</name>
</gene>
<dbReference type="PROSITE" id="PS51482">
    <property type="entry name" value="DEGV"/>
    <property type="match status" value="1"/>
</dbReference>
<sequence length="282" mass="29369">MPVAVVTDSTACLPADAVERHSVWVVPMPVTVNGVPGREGVDVTSTDVAAALRERRVDVSTSRPAPAELGALYEELLSSGASGVVSVHLSAELSGTCEGARQAAGEFGDRVEVVDSRNAGMGVGFAALEAARAARRGAGVVRSAEAARHCVLGTRTFFYVDTLEFLRRGGRISAASALLGTALSVKPILHVDDGQVVVRDRVRTATRALGRLEDLVLAAGGEGDVDVAVHHLRSPESAARLAARLGERFGGRLRRVYTSEVGAVIAAHCGPGLLGAVVRRHM</sequence>
<evidence type="ECO:0000256" key="1">
    <source>
        <dbReference type="ARBA" id="ARBA00023121"/>
    </source>
</evidence>
<reference evidence="2 3" key="1">
    <citation type="journal article" date="2013" name="Stand. Genomic Sci.">
        <title>Genomic Encyclopedia of Type Strains, Phase I: The one thousand microbial genomes (KMG-I) project.</title>
        <authorList>
            <person name="Kyrpides N.C."/>
            <person name="Woyke T."/>
            <person name="Eisen J.A."/>
            <person name="Garrity G."/>
            <person name="Lilburn T.G."/>
            <person name="Beck B.J."/>
            <person name="Whitman W.B."/>
            <person name="Hugenholtz P."/>
            <person name="Klenk H.P."/>
        </authorList>
    </citation>
    <scope>NUCLEOTIDE SEQUENCE [LARGE SCALE GENOMIC DNA]</scope>
    <source>
        <strain evidence="2 3">DSM 45044</strain>
    </source>
</reference>
<dbReference type="PANTHER" id="PTHR33434:SF2">
    <property type="entry name" value="FATTY ACID-BINDING PROTEIN TM_1468"/>
    <property type="match status" value="1"/>
</dbReference>
<dbReference type="EMBL" id="VLLL01000003">
    <property type="protein sequence ID" value="TWJ16897.1"/>
    <property type="molecule type" value="Genomic_DNA"/>
</dbReference>
<proteinExistence type="predicted"/>
<dbReference type="RefSeq" id="WP_147131518.1">
    <property type="nucleotide sequence ID" value="NZ_BAABIJ010000010.1"/>
</dbReference>
<dbReference type="GO" id="GO:0008289">
    <property type="term" value="F:lipid binding"/>
    <property type="evidence" value="ECO:0007669"/>
    <property type="project" value="UniProtKB-KW"/>
</dbReference>
<accession>A0A562VGL5</accession>
<organism evidence="2 3">
    <name type="scientific">Stackebrandtia albiflava</name>
    <dbReference type="NCBI Taxonomy" id="406432"/>
    <lineage>
        <taxon>Bacteria</taxon>
        <taxon>Bacillati</taxon>
        <taxon>Actinomycetota</taxon>
        <taxon>Actinomycetes</taxon>
        <taxon>Glycomycetales</taxon>
        <taxon>Glycomycetaceae</taxon>
        <taxon>Stackebrandtia</taxon>
    </lineage>
</organism>
<evidence type="ECO:0000313" key="2">
    <source>
        <dbReference type="EMBL" id="TWJ16897.1"/>
    </source>
</evidence>
<dbReference type="InterPro" id="IPR043168">
    <property type="entry name" value="DegV_C"/>
</dbReference>
<keyword evidence="1" id="KW-0446">Lipid-binding</keyword>
<comment type="caution">
    <text evidence="2">The sequence shown here is derived from an EMBL/GenBank/DDBJ whole genome shotgun (WGS) entry which is preliminary data.</text>
</comment>
<dbReference type="PANTHER" id="PTHR33434">
    <property type="entry name" value="DEGV DOMAIN-CONTAINING PROTEIN DR_1986-RELATED"/>
    <property type="match status" value="1"/>
</dbReference>
<dbReference type="Gene3D" id="3.40.50.10170">
    <property type="match status" value="1"/>
</dbReference>
<protein>
    <submittedName>
        <fullName evidence="2">DegV family protein with EDD domain</fullName>
    </submittedName>
</protein>